<organism evidence="1 2">
    <name type="scientific">Clytia hemisphaerica</name>
    <dbReference type="NCBI Taxonomy" id="252671"/>
    <lineage>
        <taxon>Eukaryota</taxon>
        <taxon>Metazoa</taxon>
        <taxon>Cnidaria</taxon>
        <taxon>Hydrozoa</taxon>
        <taxon>Hydroidolina</taxon>
        <taxon>Leptothecata</taxon>
        <taxon>Obeliida</taxon>
        <taxon>Clytiidae</taxon>
        <taxon>Clytia</taxon>
    </lineage>
</organism>
<proteinExistence type="predicted"/>
<dbReference type="SUPFAM" id="SSF52540">
    <property type="entry name" value="P-loop containing nucleoside triphosphate hydrolases"/>
    <property type="match status" value="1"/>
</dbReference>
<accession>A0A7M5XDR2</accession>
<sequence>MASAIGVQTIVQKLSMLQPKPIDPTKCHPNKSLYWQIIRNNQTVSNRQAKQFNLGNTRTFTDPIKAAMFLLQREYGDSELFKNDVHKAVFIPPTFVSQQYSKKSTVAILDYEVKKDMDRLLDNLKVQSPDYWLTKELQNFMQTQNDINRIDTNAFDQWVVNLKIMYLVVVLKSEQVNLLSTVSDRGSFIQTCINEIPSTTPEPALKVFLKESQGKKNFKKLLKQKIEENPPQESNLRWIFELELSELGEQLEHWFYNQLLPLKDDILQDTVILSSVNFLTNVRNKVHKEADFLIISWQRKLIISVEMKRELTNDRVFDQLDSNHQLLEERLGDQLQPGWTFFPIVCVQNSYISIASNHFITMETVIKPWLASILDNYPIVQITQKPTPLDQVQKLLKIIVFSIHVSKKDLVAPITSSNWVEYIQDAIENVSTSDNILFYSNQQMAALNNNDPRYNRLIISGPFGVGKSILLRDKAIQLNKQPEYKGKVMYALGERFSHLHTMLNFRMKVDLEEKHGIKVEEIITYDQETNHEELIKQVNQDGIKALFCDEFDTKNNESMRKIMKMVDFLWIVPSTDILYYKNFKVWKDEFSFLDLSQNFRNSRKIVEMTKFQAFINGYQYKEGIVMPPDNFPAGCEPIFVDSFGNAIKEARRRTKDGILVIDPRYHDKIYNQIRGKWKMYVTHRNDFTEKENPYKFLQEGNVLIVDEDTCYGFEWTTVILFERKRHSVTYHSCNEMMRCSTNLIIIKEKYK</sequence>
<dbReference type="InterPro" id="IPR027417">
    <property type="entry name" value="P-loop_NTPase"/>
</dbReference>
<keyword evidence="2" id="KW-1185">Reference proteome</keyword>
<dbReference type="GeneID" id="136820591"/>
<dbReference type="Gene3D" id="3.40.50.300">
    <property type="entry name" value="P-loop containing nucleotide triphosphate hydrolases"/>
    <property type="match status" value="1"/>
</dbReference>
<dbReference type="RefSeq" id="XP_066932884.1">
    <property type="nucleotide sequence ID" value="XM_067076783.1"/>
</dbReference>
<evidence type="ECO:0000313" key="1">
    <source>
        <dbReference type="EnsemblMetazoa" id="CLYHEMP021267.1"/>
    </source>
</evidence>
<dbReference type="Proteomes" id="UP000594262">
    <property type="component" value="Unplaced"/>
</dbReference>
<evidence type="ECO:0000313" key="2">
    <source>
        <dbReference type="Proteomes" id="UP000594262"/>
    </source>
</evidence>
<reference evidence="1" key="1">
    <citation type="submission" date="2021-01" db="UniProtKB">
        <authorList>
            <consortium name="EnsemblMetazoa"/>
        </authorList>
    </citation>
    <scope>IDENTIFICATION</scope>
</reference>
<name>A0A7M5XDR2_9CNID</name>
<dbReference type="EnsemblMetazoa" id="CLYHEMT021267.1">
    <property type="protein sequence ID" value="CLYHEMP021267.1"/>
    <property type="gene ID" value="CLYHEMG021267"/>
</dbReference>
<dbReference type="AlphaFoldDB" id="A0A7M5XDR2"/>
<protein>
    <submittedName>
        <fullName evidence="1">Uncharacterized protein</fullName>
    </submittedName>
</protein>